<dbReference type="Proteomes" id="UP000201613">
    <property type="component" value="Unassembled WGS sequence"/>
</dbReference>
<feature type="domain" description="YjiS-like" evidence="1">
    <location>
        <begin position="25"/>
        <end position="60"/>
    </location>
</feature>
<dbReference type="AlphaFoldDB" id="A0A238LDT2"/>
<sequence length="72" mass="8088">MAYATDTRTFGATFGERFSGLRASLADRYAKYKVYRSTMTELDTLSDRELADLGIHRSSIRAIAIEAAYDTK</sequence>
<dbReference type="RefSeq" id="WP_093991914.1">
    <property type="nucleotide sequence ID" value="NZ_FXZK01000003.1"/>
</dbReference>
<evidence type="ECO:0000313" key="3">
    <source>
        <dbReference type="Proteomes" id="UP000201613"/>
    </source>
</evidence>
<name>A0A238LDT2_9RHOB</name>
<reference evidence="2 3" key="1">
    <citation type="submission" date="2017-05" db="EMBL/GenBank/DDBJ databases">
        <authorList>
            <person name="Song R."/>
            <person name="Chenine A.L."/>
            <person name="Ruprecht R.M."/>
        </authorList>
    </citation>
    <scope>NUCLEOTIDE SEQUENCE [LARGE SCALE GENOMIC DNA]</scope>
    <source>
        <strain evidence="2 3">CECT 8899</strain>
    </source>
</reference>
<accession>A0A238LDT2</accession>
<protein>
    <recommendedName>
        <fullName evidence="1">YjiS-like domain-containing protein</fullName>
    </recommendedName>
</protein>
<proteinExistence type="predicted"/>
<organism evidence="2 3">
    <name type="scientific">Flavimaricola marinus</name>
    <dbReference type="NCBI Taxonomy" id="1819565"/>
    <lineage>
        <taxon>Bacteria</taxon>
        <taxon>Pseudomonadati</taxon>
        <taxon>Pseudomonadota</taxon>
        <taxon>Alphaproteobacteria</taxon>
        <taxon>Rhodobacterales</taxon>
        <taxon>Paracoccaceae</taxon>
        <taxon>Flavimaricola</taxon>
    </lineage>
</organism>
<dbReference type="OrthoDB" id="8244198at2"/>
<evidence type="ECO:0000313" key="2">
    <source>
        <dbReference type="EMBL" id="SMY07703.1"/>
    </source>
</evidence>
<dbReference type="Pfam" id="PF06568">
    <property type="entry name" value="YjiS-like"/>
    <property type="match status" value="1"/>
</dbReference>
<gene>
    <name evidence="2" type="ORF">LOM8899_01843</name>
</gene>
<dbReference type="EMBL" id="FXZK01000003">
    <property type="protein sequence ID" value="SMY07703.1"/>
    <property type="molecule type" value="Genomic_DNA"/>
</dbReference>
<evidence type="ECO:0000259" key="1">
    <source>
        <dbReference type="Pfam" id="PF06568"/>
    </source>
</evidence>
<keyword evidence="3" id="KW-1185">Reference proteome</keyword>
<dbReference type="InterPro" id="IPR009506">
    <property type="entry name" value="YjiS-like"/>
</dbReference>